<organism evidence="2 3">
    <name type="scientific">Inhella crocodyli</name>
    <dbReference type="NCBI Taxonomy" id="2499851"/>
    <lineage>
        <taxon>Bacteria</taxon>
        <taxon>Pseudomonadati</taxon>
        <taxon>Pseudomonadota</taxon>
        <taxon>Betaproteobacteria</taxon>
        <taxon>Burkholderiales</taxon>
        <taxon>Sphaerotilaceae</taxon>
        <taxon>Inhella</taxon>
    </lineage>
</organism>
<dbReference type="AlphaFoldDB" id="A0A3S2XX99"/>
<protein>
    <submittedName>
        <fullName evidence="2">Glycosyltransferase family 61 protein</fullName>
    </submittedName>
</protein>
<evidence type="ECO:0000259" key="1">
    <source>
        <dbReference type="Pfam" id="PF04577"/>
    </source>
</evidence>
<dbReference type="InterPro" id="IPR011990">
    <property type="entry name" value="TPR-like_helical_dom_sf"/>
</dbReference>
<keyword evidence="2" id="KW-0808">Transferase</keyword>
<dbReference type="OrthoDB" id="8536760at2"/>
<dbReference type="EMBL" id="SACM01000001">
    <property type="protein sequence ID" value="RVT88611.1"/>
    <property type="molecule type" value="Genomic_DNA"/>
</dbReference>
<evidence type="ECO:0000313" key="2">
    <source>
        <dbReference type="EMBL" id="RVT88611.1"/>
    </source>
</evidence>
<reference evidence="2 3" key="1">
    <citation type="submission" date="2019-01" db="EMBL/GenBank/DDBJ databases">
        <authorList>
            <person name="Chen W.-M."/>
        </authorList>
    </citation>
    <scope>NUCLEOTIDE SEQUENCE [LARGE SCALE GENOMIC DNA]</scope>
    <source>
        <strain evidence="2 3">CCP-18</strain>
    </source>
</reference>
<dbReference type="Gene3D" id="1.25.40.10">
    <property type="entry name" value="Tetratricopeptide repeat domain"/>
    <property type="match status" value="1"/>
</dbReference>
<gene>
    <name evidence="2" type="ORF">EOD73_06490</name>
</gene>
<dbReference type="RefSeq" id="WP_127681960.1">
    <property type="nucleotide sequence ID" value="NZ_SACM01000001.1"/>
</dbReference>
<comment type="caution">
    <text evidence="2">The sequence shown here is derived from an EMBL/GenBank/DDBJ whole genome shotgun (WGS) entry which is preliminary data.</text>
</comment>
<name>A0A3S2XX99_9BURK</name>
<feature type="domain" description="Glycosyltransferase 61 catalytic" evidence="1">
    <location>
        <begin position="388"/>
        <end position="573"/>
    </location>
</feature>
<dbReference type="InterPro" id="IPR049625">
    <property type="entry name" value="Glyco_transf_61_cat"/>
</dbReference>
<evidence type="ECO:0000313" key="3">
    <source>
        <dbReference type="Proteomes" id="UP000288587"/>
    </source>
</evidence>
<sequence>MEARELTGLPDGFDRTLQAASADLEAGQVERALGPLQRLCEAPSAPTAAHAALGRCLVRMDRCDEALPHLQHAMNHGRFDERAAVALLHACLRLDRCEDAARLGWALAQPGRVRSPDLDAELSAVDAVLRARLAVPAQFRSGHFGALIQRLPDLLASMPRWAEGWAMLAGTHCELSPSLGAVLTDAQGHPADFKALATALPAARRRDLEACGAAAERALALKPAERLAQGYRAKAAFELGVAPAQALSDWVGVSTEGEGLLGPLNLRAGPLWPGATTSPAEPIEVPPPRSFGPPVDWSPSVGRTRSAAGYALCLPGGEARGGSDLVLDAAGFALHDGLAHPLGTLANLVHDKAVAWRHAERLVARPPRERLELAEEAVSLLGVSSRQFGHWLFEFLPRLRHFEGRMDWPRATYLVDAGMPDTHLQALGLVLGQVPRVRVIEADVAVRAAKLWVAGRDVFFPHYVHQSVADSVHIAPSHGPSLQWLRQRWLAGRGVAVPRRRWFVRRSTPLRGLLNQDEVEAHLVRRWAFEAIEPERLAFDAQVQHFAEAEWIVGAHGSALSNALACPSGARVLTLFNGQPGNLPSWAAALEALGIRHAFLAGQADTGSHPVRHHWRFRIDLTALDEAMSALASLKA</sequence>
<proteinExistence type="predicted"/>
<dbReference type="GO" id="GO:0016757">
    <property type="term" value="F:glycosyltransferase activity"/>
    <property type="evidence" value="ECO:0007669"/>
    <property type="project" value="InterPro"/>
</dbReference>
<keyword evidence="3" id="KW-1185">Reference proteome</keyword>
<dbReference type="Pfam" id="PF04577">
    <property type="entry name" value="Glyco_transf_61"/>
    <property type="match status" value="1"/>
</dbReference>
<accession>A0A3S2XX99</accession>
<dbReference type="SUPFAM" id="SSF48452">
    <property type="entry name" value="TPR-like"/>
    <property type="match status" value="1"/>
</dbReference>
<dbReference type="Proteomes" id="UP000288587">
    <property type="component" value="Unassembled WGS sequence"/>
</dbReference>